<proteinExistence type="predicted"/>
<dbReference type="Proteomes" id="UP000246099">
    <property type="component" value="Chromosome"/>
</dbReference>
<reference evidence="1 2" key="1">
    <citation type="submission" date="2018-05" db="EMBL/GenBank/DDBJ databases">
        <title>Chitinophaga sp. nov., isolated from rhizosphere soil of Alhagi.</title>
        <authorList>
            <person name="Liu Y."/>
        </authorList>
    </citation>
    <scope>NUCLEOTIDE SEQUENCE [LARGE SCALE GENOMIC DNA]</scope>
    <source>
        <strain evidence="1 2">T22</strain>
    </source>
</reference>
<name>A0ABN5LP93_9BACT</name>
<accession>A0ABN5LP93</accession>
<organism evidence="1 2">
    <name type="scientific">Chitinophaga alhagiae</name>
    <dbReference type="NCBI Taxonomy" id="2203219"/>
    <lineage>
        <taxon>Bacteria</taxon>
        <taxon>Pseudomonadati</taxon>
        <taxon>Bacteroidota</taxon>
        <taxon>Chitinophagia</taxon>
        <taxon>Chitinophagales</taxon>
        <taxon>Chitinophagaceae</taxon>
        <taxon>Chitinophaga</taxon>
    </lineage>
</organism>
<evidence type="ECO:0000313" key="1">
    <source>
        <dbReference type="EMBL" id="AWO00260.1"/>
    </source>
</evidence>
<sequence length="93" mass="10302">MSDDKKKITTVKGQLVLKTFARTTKSESLGVYLRTADGSFLIRPAAGNPFMDNPLAELAGKYIRAEGRKSDYVFFARKWEEITAEEAGLPADT</sequence>
<keyword evidence="2" id="KW-1185">Reference proteome</keyword>
<protein>
    <submittedName>
        <fullName evidence="1">Uncharacterized protein</fullName>
    </submittedName>
</protein>
<evidence type="ECO:0000313" key="2">
    <source>
        <dbReference type="Proteomes" id="UP000246099"/>
    </source>
</evidence>
<gene>
    <name evidence="1" type="ORF">DLD77_00325</name>
</gene>
<dbReference type="EMBL" id="CP029600">
    <property type="protein sequence ID" value="AWO00260.1"/>
    <property type="molecule type" value="Genomic_DNA"/>
</dbReference>